<proteinExistence type="predicted"/>
<organism evidence="2 3">
    <name type="scientific">Ignelater luminosus</name>
    <name type="common">Cucubano</name>
    <name type="synonym">Pyrophorus luminosus</name>
    <dbReference type="NCBI Taxonomy" id="2038154"/>
    <lineage>
        <taxon>Eukaryota</taxon>
        <taxon>Metazoa</taxon>
        <taxon>Ecdysozoa</taxon>
        <taxon>Arthropoda</taxon>
        <taxon>Hexapoda</taxon>
        <taxon>Insecta</taxon>
        <taxon>Pterygota</taxon>
        <taxon>Neoptera</taxon>
        <taxon>Endopterygota</taxon>
        <taxon>Coleoptera</taxon>
        <taxon>Polyphaga</taxon>
        <taxon>Elateriformia</taxon>
        <taxon>Elateroidea</taxon>
        <taxon>Elateridae</taxon>
        <taxon>Agrypninae</taxon>
        <taxon>Pyrophorini</taxon>
        <taxon>Ignelater</taxon>
    </lineage>
</organism>
<dbReference type="EMBL" id="VTPC01004736">
    <property type="protein sequence ID" value="KAF2896802.1"/>
    <property type="molecule type" value="Genomic_DNA"/>
</dbReference>
<evidence type="ECO:0000313" key="2">
    <source>
        <dbReference type="EMBL" id="KAF2896802.1"/>
    </source>
</evidence>
<feature type="region of interest" description="Disordered" evidence="1">
    <location>
        <begin position="55"/>
        <end position="90"/>
    </location>
</feature>
<sequence>MMTPGPFPVTPVNDGPPTTGIAPYATLGELYHALAAQKGSFDTWPAPLRRCHRAVGRGIPQSRTNAPRKSDQHRNGGSRAQPNSRRLGGLGLRAVPTRYRYRIADNHDGGHHQCEFAVISVVLPPPRPEGVEKTQRRVTIEKINRGRVYYQKAQLKRRDFFSKKENHVALPDEDYDPEASADPDMSLE</sequence>
<keyword evidence="3" id="KW-1185">Reference proteome</keyword>
<name>A0A8K0GCH6_IGNLU</name>
<comment type="caution">
    <text evidence="2">The sequence shown here is derived from an EMBL/GenBank/DDBJ whole genome shotgun (WGS) entry which is preliminary data.</text>
</comment>
<evidence type="ECO:0000256" key="1">
    <source>
        <dbReference type="SAM" id="MobiDB-lite"/>
    </source>
</evidence>
<accession>A0A8K0GCH6</accession>
<reference evidence="2" key="1">
    <citation type="submission" date="2019-08" db="EMBL/GenBank/DDBJ databases">
        <title>The genome of the North American firefly Photinus pyralis.</title>
        <authorList>
            <consortium name="Photinus pyralis genome working group"/>
            <person name="Fallon T.R."/>
            <person name="Sander Lower S.E."/>
            <person name="Weng J.-K."/>
        </authorList>
    </citation>
    <scope>NUCLEOTIDE SEQUENCE</scope>
    <source>
        <strain evidence="2">TRF0915ILg1</strain>
        <tissue evidence="2">Whole body</tissue>
    </source>
</reference>
<dbReference type="Proteomes" id="UP000801492">
    <property type="component" value="Unassembled WGS sequence"/>
</dbReference>
<feature type="region of interest" description="Disordered" evidence="1">
    <location>
        <begin position="163"/>
        <end position="188"/>
    </location>
</feature>
<dbReference type="AlphaFoldDB" id="A0A8K0GCH6"/>
<feature type="compositionally biased region" description="Acidic residues" evidence="1">
    <location>
        <begin position="171"/>
        <end position="188"/>
    </location>
</feature>
<protein>
    <submittedName>
        <fullName evidence="2">Uncharacterized protein</fullName>
    </submittedName>
</protein>
<gene>
    <name evidence="2" type="ORF">ILUMI_09370</name>
</gene>
<evidence type="ECO:0000313" key="3">
    <source>
        <dbReference type="Proteomes" id="UP000801492"/>
    </source>
</evidence>